<dbReference type="GO" id="GO:0005737">
    <property type="term" value="C:cytoplasm"/>
    <property type="evidence" value="ECO:0007669"/>
    <property type="project" value="UniProtKB-ARBA"/>
</dbReference>
<dbReference type="NCBIfam" id="TIGR01021">
    <property type="entry name" value="rpsE_bact"/>
    <property type="match status" value="1"/>
</dbReference>
<name>A0A1H8J533_9FIRM</name>
<dbReference type="InterPro" id="IPR020568">
    <property type="entry name" value="Ribosomal_Su5_D2-typ_SF"/>
</dbReference>
<dbReference type="InterPro" id="IPR013810">
    <property type="entry name" value="Ribosomal_uS5_N"/>
</dbReference>
<evidence type="ECO:0000256" key="2">
    <source>
        <dbReference type="ARBA" id="ARBA00022730"/>
    </source>
</evidence>
<comment type="function">
    <text evidence="8">With S4 and S12 plays an important role in translational accuracy.</text>
</comment>
<evidence type="ECO:0000313" key="12">
    <source>
        <dbReference type="Proteomes" id="UP000199512"/>
    </source>
</evidence>
<comment type="similarity">
    <text evidence="1 8 9">Belongs to the universal ribosomal protein uS5 family.</text>
</comment>
<dbReference type="SUPFAM" id="SSF54211">
    <property type="entry name" value="Ribosomal protein S5 domain 2-like"/>
    <property type="match status" value="1"/>
</dbReference>
<dbReference type="InterPro" id="IPR005324">
    <property type="entry name" value="Ribosomal_uS5_C"/>
</dbReference>
<dbReference type="GO" id="GO:0006412">
    <property type="term" value="P:translation"/>
    <property type="evidence" value="ECO:0007669"/>
    <property type="project" value="UniProtKB-UniRule"/>
</dbReference>
<evidence type="ECO:0000256" key="1">
    <source>
        <dbReference type="ARBA" id="ARBA00008945"/>
    </source>
</evidence>
<evidence type="ECO:0000313" key="11">
    <source>
        <dbReference type="EMBL" id="SEN75852.1"/>
    </source>
</evidence>
<evidence type="ECO:0000256" key="6">
    <source>
        <dbReference type="ARBA" id="ARBA00035255"/>
    </source>
</evidence>
<keyword evidence="12" id="KW-1185">Reference proteome</keyword>
<keyword evidence="3 8" id="KW-0694">RNA-binding</keyword>
<comment type="subunit">
    <text evidence="7 8">Part of the 30S ribosomal subunit. Contacts proteins S4 and S8.</text>
</comment>
<dbReference type="GO" id="GO:0042254">
    <property type="term" value="P:ribosome biogenesis"/>
    <property type="evidence" value="ECO:0007669"/>
    <property type="project" value="UniProtKB-ARBA"/>
</dbReference>
<evidence type="ECO:0000256" key="9">
    <source>
        <dbReference type="RuleBase" id="RU003823"/>
    </source>
</evidence>
<dbReference type="STRING" id="215200.SAMN05216454_11119"/>
<dbReference type="EMBL" id="FODF01000011">
    <property type="protein sequence ID" value="SEN75852.1"/>
    <property type="molecule type" value="Genomic_DNA"/>
</dbReference>
<dbReference type="PROSITE" id="PS50881">
    <property type="entry name" value="S5_DSRBD"/>
    <property type="match status" value="1"/>
</dbReference>
<keyword evidence="5 8" id="KW-0687">Ribonucleoprotein</keyword>
<dbReference type="PANTHER" id="PTHR48277">
    <property type="entry name" value="MITOCHONDRIAL RIBOSOMAL PROTEIN S5"/>
    <property type="match status" value="1"/>
</dbReference>
<protein>
    <recommendedName>
        <fullName evidence="6 8">Small ribosomal subunit protein uS5</fullName>
    </recommendedName>
</protein>
<proteinExistence type="inferred from homology"/>
<comment type="function">
    <text evidence="8">Located at the back of the 30S subunit body where it stabilizes the conformation of the head with respect to the body.</text>
</comment>
<evidence type="ECO:0000256" key="5">
    <source>
        <dbReference type="ARBA" id="ARBA00023274"/>
    </source>
</evidence>
<feature type="domain" description="S5 DRBM" evidence="10">
    <location>
        <begin position="14"/>
        <end position="77"/>
    </location>
</feature>
<dbReference type="HAMAP" id="MF_01307_B">
    <property type="entry name" value="Ribosomal_uS5_B"/>
    <property type="match status" value="1"/>
</dbReference>
<dbReference type="OrthoDB" id="9809045at2"/>
<dbReference type="GO" id="GO:0019843">
    <property type="term" value="F:rRNA binding"/>
    <property type="evidence" value="ECO:0007669"/>
    <property type="project" value="UniProtKB-UniRule"/>
</dbReference>
<dbReference type="Gene3D" id="3.30.230.10">
    <property type="match status" value="1"/>
</dbReference>
<dbReference type="InterPro" id="IPR018192">
    <property type="entry name" value="Ribosomal_uS5_N_CS"/>
</dbReference>
<gene>
    <name evidence="8" type="primary">rpsE</name>
    <name evidence="11" type="ORF">SAMN05216454_11119</name>
</gene>
<dbReference type="GO" id="GO:0003735">
    <property type="term" value="F:structural constituent of ribosome"/>
    <property type="evidence" value="ECO:0007669"/>
    <property type="project" value="UniProtKB-UniRule"/>
</dbReference>
<dbReference type="Pfam" id="PF00333">
    <property type="entry name" value="Ribosomal_S5"/>
    <property type="match status" value="1"/>
</dbReference>
<dbReference type="GO" id="GO:0015935">
    <property type="term" value="C:small ribosomal subunit"/>
    <property type="evidence" value="ECO:0007669"/>
    <property type="project" value="InterPro"/>
</dbReference>
<dbReference type="PROSITE" id="PS00585">
    <property type="entry name" value="RIBOSOMAL_S5"/>
    <property type="match status" value="1"/>
</dbReference>
<reference evidence="11 12" key="1">
    <citation type="submission" date="2016-10" db="EMBL/GenBank/DDBJ databases">
        <authorList>
            <person name="de Groot N.N."/>
        </authorList>
    </citation>
    <scope>NUCLEOTIDE SEQUENCE [LARGE SCALE GENOMIC DNA]</scope>
    <source>
        <strain evidence="11 12">Calf135</strain>
    </source>
</reference>
<evidence type="ECO:0000256" key="7">
    <source>
        <dbReference type="ARBA" id="ARBA00062000"/>
    </source>
</evidence>
<dbReference type="Pfam" id="PF03719">
    <property type="entry name" value="Ribosomal_S5_C"/>
    <property type="match status" value="1"/>
</dbReference>
<comment type="domain">
    <text evidence="8">The N-terminal domain interacts with the head of the 30S subunit; the C-terminal domain interacts with the body and contacts protein S4. The interaction surface between S4 and S5 is involved in control of translational fidelity.</text>
</comment>
<dbReference type="FunFam" id="3.30.230.10:FF:000002">
    <property type="entry name" value="30S ribosomal protein S5"/>
    <property type="match status" value="1"/>
</dbReference>
<dbReference type="RefSeq" id="WP_091975825.1">
    <property type="nucleotide sequence ID" value="NZ_CAUWDX010000003.1"/>
</dbReference>
<evidence type="ECO:0000259" key="10">
    <source>
        <dbReference type="PROSITE" id="PS50881"/>
    </source>
</evidence>
<dbReference type="Proteomes" id="UP000199512">
    <property type="component" value="Unassembled WGS sequence"/>
</dbReference>
<keyword evidence="2 8" id="KW-0699">rRNA-binding</keyword>
<accession>A0A1H8J533</accession>
<evidence type="ECO:0000256" key="3">
    <source>
        <dbReference type="ARBA" id="ARBA00022884"/>
    </source>
</evidence>
<dbReference type="InterPro" id="IPR000851">
    <property type="entry name" value="Ribosomal_uS5"/>
</dbReference>
<evidence type="ECO:0000256" key="4">
    <source>
        <dbReference type="ARBA" id="ARBA00022980"/>
    </source>
</evidence>
<dbReference type="FunFam" id="3.30.160.20:FF:000001">
    <property type="entry name" value="30S ribosomal protein S5"/>
    <property type="match status" value="1"/>
</dbReference>
<dbReference type="InterPro" id="IPR014721">
    <property type="entry name" value="Ribsml_uS5_D2-typ_fold_subgr"/>
</dbReference>
<sequence>MLHRKPIDASQFDIEERVIEVRRVAKVVKGGRNFRFAALVVVGDGNGHVGIGSGKATEVPDAIKKAVEDAKKNLIEVPRVGTTLPHQVTGHFGAGNILLMPARKGTGVLAGGPVRAVLELAGVMDVRAKSTGSNNPRNMVNATIAGLKDLKTAESIARLRGKKVEDLLG</sequence>
<dbReference type="SUPFAM" id="SSF54768">
    <property type="entry name" value="dsRNA-binding domain-like"/>
    <property type="match status" value="1"/>
</dbReference>
<dbReference type="InterPro" id="IPR005712">
    <property type="entry name" value="Ribosomal_uS5_bac-type"/>
</dbReference>
<evidence type="ECO:0000256" key="8">
    <source>
        <dbReference type="HAMAP-Rule" id="MF_01307"/>
    </source>
</evidence>
<keyword evidence="4 8" id="KW-0689">Ribosomal protein</keyword>
<dbReference type="AlphaFoldDB" id="A0A1H8J533"/>
<organism evidence="11 12">
    <name type="scientific">Peptostreptococcus russellii</name>
    <dbReference type="NCBI Taxonomy" id="215200"/>
    <lineage>
        <taxon>Bacteria</taxon>
        <taxon>Bacillati</taxon>
        <taxon>Bacillota</taxon>
        <taxon>Clostridia</taxon>
        <taxon>Peptostreptococcales</taxon>
        <taxon>Peptostreptococcaceae</taxon>
        <taxon>Peptostreptococcus</taxon>
    </lineage>
</organism>
<dbReference type="PANTHER" id="PTHR48277:SF1">
    <property type="entry name" value="MITOCHONDRIAL RIBOSOMAL PROTEIN S5"/>
    <property type="match status" value="1"/>
</dbReference>
<dbReference type="Gene3D" id="3.30.160.20">
    <property type="match status" value="1"/>
</dbReference>